<comment type="caution">
    <text evidence="1">The sequence shown here is derived from an EMBL/GenBank/DDBJ whole genome shotgun (WGS) entry which is preliminary data.</text>
</comment>
<evidence type="ECO:0000313" key="1">
    <source>
        <dbReference type="EMBL" id="KAF4953742.1"/>
    </source>
</evidence>
<reference evidence="1" key="1">
    <citation type="journal article" date="2020" name="BMC Genomics">
        <title>Correction to: Identification and distribution of gene clusters required for synthesis of sphingolipid metabolism inhibitors in diverse species of the filamentous fungus Fusarium.</title>
        <authorList>
            <person name="Kim H.S."/>
            <person name="Lohmar J.M."/>
            <person name="Busman M."/>
            <person name="Brown D.W."/>
            <person name="Naumann T.A."/>
            <person name="Divon H.H."/>
            <person name="Lysoe E."/>
            <person name="Uhlig S."/>
            <person name="Proctor R.H."/>
        </authorList>
    </citation>
    <scope>NUCLEOTIDE SEQUENCE</scope>
    <source>
        <strain evidence="1">NRRL 45417</strain>
    </source>
</reference>
<dbReference type="EMBL" id="JABFAI010000133">
    <property type="protein sequence ID" value="KAF4953742.1"/>
    <property type="molecule type" value="Genomic_DNA"/>
</dbReference>
<organism evidence="1 2">
    <name type="scientific">Fusarium gaditjirri</name>
    <dbReference type="NCBI Taxonomy" id="282569"/>
    <lineage>
        <taxon>Eukaryota</taxon>
        <taxon>Fungi</taxon>
        <taxon>Dikarya</taxon>
        <taxon>Ascomycota</taxon>
        <taxon>Pezizomycotina</taxon>
        <taxon>Sordariomycetes</taxon>
        <taxon>Hypocreomycetidae</taxon>
        <taxon>Hypocreales</taxon>
        <taxon>Nectriaceae</taxon>
        <taxon>Fusarium</taxon>
        <taxon>Fusarium nisikadoi species complex</taxon>
    </lineage>
</organism>
<gene>
    <name evidence="1" type="ORF">FGADI_5735</name>
</gene>
<keyword evidence="2" id="KW-1185">Reference proteome</keyword>
<evidence type="ECO:0000313" key="2">
    <source>
        <dbReference type="Proteomes" id="UP000604273"/>
    </source>
</evidence>
<reference evidence="1" key="2">
    <citation type="submission" date="2020-05" db="EMBL/GenBank/DDBJ databases">
        <authorList>
            <person name="Kim H.-S."/>
            <person name="Proctor R.H."/>
            <person name="Brown D.W."/>
        </authorList>
    </citation>
    <scope>NUCLEOTIDE SEQUENCE</scope>
    <source>
        <strain evidence="1">NRRL 45417</strain>
    </source>
</reference>
<accession>A0A8H4T9T8</accession>
<proteinExistence type="predicted"/>
<dbReference type="Proteomes" id="UP000604273">
    <property type="component" value="Unassembled WGS sequence"/>
</dbReference>
<protein>
    <submittedName>
        <fullName evidence="1">Uncharacterized protein</fullName>
    </submittedName>
</protein>
<dbReference type="OrthoDB" id="37659at2759"/>
<name>A0A8H4T9T8_9HYPO</name>
<dbReference type="AlphaFoldDB" id="A0A8H4T9T8"/>
<sequence length="130" mass="14131">MCQYDTLATRGRNSVANFLRYNVAGWTDLHNASEQAVAGADSSDKFEEWTVGLMRSLRSTIIMDGFTIDGGAIMNTTATFFPQYLEKPQMATDIPASSAKHVDHASVCSATAEQAKRVEDCGKDSHTTSC</sequence>